<dbReference type="SUPFAM" id="SSF56954">
    <property type="entry name" value="Outer membrane efflux proteins (OEP)"/>
    <property type="match status" value="1"/>
</dbReference>
<sequence length="501" mass="54960">MFRARARKLPSFPGFQNRAPSHILNGSTILRGARLKWIKLLTASCLALTCCPVLASVDSDRDAGSETPPLELTLVDAIDLALQNNRSLLDQRLDRTLQRFELEVAGDQYRPTATITPSASVERDGDPSADVSAGVGIRIPTGGEFTLRWSKPLAGQDEAPASYSLRFEQPLLRGFGVTVDTASLRIARIEETSNILSFKQAITGVVTSTIQSWRALTQANRELEIAEASLVRARDQLDVNRALIKAGQMAEREALQSESEIANRELALEEARNSLTSANFRLIDILDIDSAALILPLETPASQRTVPSVAEGIAVALRSSPNYLQELLQTEVARIRLKLAENNRLWNLTLDTTASQVGSGGETDYAAGLNLTVPLWDRSPRLSLMNARASVQKAERGLVESRQGIGIAVRQVIHDVEVGQRRIELARRALVLARQKLEIERSKLRLGLSSASQLSQFEDDLVDAQNAEVDAVISYENALTSLDQTLGTTLETWNIRVEQVE</sequence>
<dbReference type="Pfam" id="PF02321">
    <property type="entry name" value="OEP"/>
    <property type="match status" value="1"/>
</dbReference>
<dbReference type="PANTHER" id="PTHR30203:SF30">
    <property type="entry name" value="OUTER MEMBRANE PROTEIN-RELATED"/>
    <property type="match status" value="1"/>
</dbReference>
<proteinExistence type="inferred from homology"/>
<name>A0A524RQH4_9CHRO</name>
<comment type="similarity">
    <text evidence="1">Belongs to the outer membrane factor (OMF) (TC 1.B.17) family.</text>
</comment>
<gene>
    <name evidence="3" type="ORF">ERJ67_01790</name>
</gene>
<dbReference type="AlphaFoldDB" id="A0A524RQH4"/>
<protein>
    <submittedName>
        <fullName evidence="3">TolC family protein</fullName>
    </submittedName>
</protein>
<organism evidence="3 4">
    <name type="scientific">Aphanocapsa feldmannii 277cV</name>
    <dbReference type="NCBI Taxonomy" id="2507553"/>
    <lineage>
        <taxon>Bacteria</taxon>
        <taxon>Bacillati</taxon>
        <taxon>Cyanobacteriota</taxon>
        <taxon>Cyanophyceae</taxon>
        <taxon>Oscillatoriophycideae</taxon>
        <taxon>Chroococcales</taxon>
        <taxon>Microcystaceae</taxon>
        <taxon>Aphanocapsa</taxon>
    </lineage>
</organism>
<evidence type="ECO:0000256" key="1">
    <source>
        <dbReference type="ARBA" id="ARBA00007613"/>
    </source>
</evidence>
<comment type="caution">
    <text evidence="3">The sequence shown here is derived from an EMBL/GenBank/DDBJ whole genome shotgun (WGS) entry which is preliminary data.</text>
</comment>
<evidence type="ECO:0000256" key="2">
    <source>
        <dbReference type="SAM" id="Coils"/>
    </source>
</evidence>
<dbReference type="InterPro" id="IPR003423">
    <property type="entry name" value="OMP_efflux"/>
</dbReference>
<dbReference type="Gene3D" id="1.20.1600.10">
    <property type="entry name" value="Outer membrane efflux proteins (OEP)"/>
    <property type="match status" value="1"/>
</dbReference>
<dbReference type="Proteomes" id="UP000317990">
    <property type="component" value="Unassembled WGS sequence"/>
</dbReference>
<dbReference type="PANTHER" id="PTHR30203">
    <property type="entry name" value="OUTER MEMBRANE CATION EFFLUX PROTEIN"/>
    <property type="match status" value="1"/>
</dbReference>
<dbReference type="InterPro" id="IPR010131">
    <property type="entry name" value="MdtP/NodT-like"/>
</dbReference>
<reference evidence="3 4" key="1">
    <citation type="journal article" date="2019" name="mSystems">
        <title>Life at home and on the roam: Genomic adaptions reflect the dual lifestyle of an intracellular, facultative symbiont.</title>
        <authorList>
            <person name="Burgsdorf I."/>
        </authorList>
    </citation>
    <scope>NUCLEOTIDE SEQUENCE [LARGE SCALE GENOMIC DNA]</scope>
    <source>
        <strain evidence="3">277cV</strain>
    </source>
</reference>
<keyword evidence="2" id="KW-0175">Coiled coil</keyword>
<dbReference type="GO" id="GO:0015562">
    <property type="term" value="F:efflux transmembrane transporter activity"/>
    <property type="evidence" value="ECO:0007669"/>
    <property type="project" value="InterPro"/>
</dbReference>
<dbReference type="EMBL" id="SRMO01000030">
    <property type="protein sequence ID" value="TGG94741.1"/>
    <property type="molecule type" value="Genomic_DNA"/>
</dbReference>
<evidence type="ECO:0000313" key="3">
    <source>
        <dbReference type="EMBL" id="TGG94741.1"/>
    </source>
</evidence>
<feature type="coiled-coil region" evidence="2">
    <location>
        <begin position="216"/>
        <end position="272"/>
    </location>
</feature>
<accession>A0A524RQH4</accession>
<evidence type="ECO:0000313" key="4">
    <source>
        <dbReference type="Proteomes" id="UP000317990"/>
    </source>
</evidence>